<gene>
    <name evidence="1" type="ORF">HCN44_008216</name>
</gene>
<dbReference type="OrthoDB" id="6776738at2759"/>
<protein>
    <submittedName>
        <fullName evidence="1">Uncharacterized protein</fullName>
    </submittedName>
</protein>
<comment type="caution">
    <text evidence="1">The sequence shown here is derived from an EMBL/GenBank/DDBJ whole genome shotgun (WGS) entry which is preliminary data.</text>
</comment>
<name>A0A834XQ12_APHGI</name>
<accession>A0A834XQ12</accession>
<dbReference type="EMBL" id="JACMRX010000005">
    <property type="protein sequence ID" value="KAF7989542.1"/>
    <property type="molecule type" value="Genomic_DNA"/>
</dbReference>
<keyword evidence="2" id="KW-1185">Reference proteome</keyword>
<evidence type="ECO:0000313" key="2">
    <source>
        <dbReference type="Proteomes" id="UP000639338"/>
    </source>
</evidence>
<organism evidence="1 2">
    <name type="scientific">Aphidius gifuensis</name>
    <name type="common">Parasitoid wasp</name>
    <dbReference type="NCBI Taxonomy" id="684658"/>
    <lineage>
        <taxon>Eukaryota</taxon>
        <taxon>Metazoa</taxon>
        <taxon>Ecdysozoa</taxon>
        <taxon>Arthropoda</taxon>
        <taxon>Hexapoda</taxon>
        <taxon>Insecta</taxon>
        <taxon>Pterygota</taxon>
        <taxon>Neoptera</taxon>
        <taxon>Endopterygota</taxon>
        <taxon>Hymenoptera</taxon>
        <taxon>Apocrita</taxon>
        <taxon>Ichneumonoidea</taxon>
        <taxon>Braconidae</taxon>
        <taxon>Aphidiinae</taxon>
        <taxon>Aphidius</taxon>
    </lineage>
</organism>
<proteinExistence type="predicted"/>
<evidence type="ECO:0000313" key="1">
    <source>
        <dbReference type="EMBL" id="KAF7989542.1"/>
    </source>
</evidence>
<reference evidence="1 2" key="1">
    <citation type="submission" date="2020-08" db="EMBL/GenBank/DDBJ databases">
        <title>Aphidius gifuensis genome sequencing and assembly.</title>
        <authorList>
            <person name="Du Z."/>
        </authorList>
    </citation>
    <scope>NUCLEOTIDE SEQUENCE [LARGE SCALE GENOMIC DNA]</scope>
    <source>
        <strain evidence="1">YNYX2018</strain>
        <tissue evidence="1">Adults</tissue>
    </source>
</reference>
<dbReference type="Proteomes" id="UP000639338">
    <property type="component" value="Unassembled WGS sequence"/>
</dbReference>
<sequence length="1612" mass="188717">MSEDSSQVIKKWIHAVTQKKLDGINEEINDYIIDYTLENHKKLLLNLLVNICQISGNINNDESHKYLQIYNLTKSICSKLTIIHNTDKYFSSIYYIVKKLLERKLFNEAKVLSRKFISEGTYFHAQSPEPSSAYVQFDSIWKKELKSYLLSLSERQIEDDIDELISYISLQINYKSLMNFDSSNYLLSDVNEYIRLLSDKQLNKKFIDSIKKKLIIDELKKYKLTLGVKYKYHTFDLILHMIHKVLFPICHDELPSSSLIDKLFDNFEACIIIDNSLYELYKLFRSICEIFIKKIDELTENVVLKINNLTKSIKKMIMSFKKNNQTDLADNTLKVLTSNINYMMADMVSYWSRYRTILMSSNIYLSISKFELQLSDINKMIKINHCTCKKDACRVEKNIECSIKESSRMLVMLMHLWSHENMKNITREMVDICYLMANNSIELIKYLQDMNCQNWIVLWKNCGLGIYNFSTYLEKSYYDDCCNFYSLLCTSLIKFNALTRDLSFFTIINELPLSLIIDRLTRAHYKNEKYREAMITSAVNIFLYHDDINFQGYRIWLNIKYKYANVKNTSVIDCLKTYKSSIEEFIDLPITLDEEKINSINYYEIKILQDGIINFSPLIIKILDDMETIDQFKYVNCVNYLGGHLMKFPVHTKMKKHIDKSLKYFNNKLALSNEDKLLKCNIKFYQFNEELAAIQNNINNEIKSLNLQSIKIYSTKYDDENGGNDNSTDAILNNLDIDTSSTLFDKLKKIWKYWYDYFHDSENDISKVDKTILNITLKNIITAGEFCRFHHYQNLEIDFWKLAYNLATKLNNNIDIIYIVGRSISSNNIQTKWIDKCENIIKINYNSLNSIIECNAIETIAIFKLSLAEYYYKTERYNIADKLFNEAAELPGVDFNKYLGVYLYSLDISMSYRLFDIEKNNDTQNNYLRLIIKSIYAGATIWIDNFDNKNWTRRQLYFEFDCLFTYLSHVTMRMLNLTTEYEIKTNLVLRLSTPQKLATSLRTVELIKNLCFIDLEVENIDDCQIKLQLIERILKIENFHDNISSNNNNNYNNYWYDEKINNNCKNNYFIEPSRDLPKNDTSPILRKKLFTLPEFIKHDKHCQCFKCTNVYYKFLVFSTTYIHAKLYALQNEYNYSLIFYTGGLNLIRKLIDFTNKNTSYEYFNVIEVVYFLLDYSKLLEKINPGNDNSYDIARQGYLLCEKYKFQCHPVWIAINNWLYELKYVKVLSLNDDNSMINIVDIESSKLTLDVVDETNDKEYYMTPQKNIGNLLAAGRTINLRGKRPVPILTLSKVNSIEISSDDDDDIIDKIDNLKLEKKKINRPIRRKFSESEFIDDKISKEKNTVTKSINKNKKTSNIQTNKIFNDDSSENDFDFPINEQLEKEKNKIIPPLPSRVLKSNTLQVLSSSSSSSTSDKVQNISSNYDTSLEGLIDEATGILIKIKFPDDDSKELVSNKLINLRARDSTKKPAKLRHVEALLMILQNDINNVTNNNRSSRKSKAPEVESLIHKLKEIIENSKSIGSSIVTEKPTQLNDKIESITVRRDKKTSESSVSIESLTDNIEKMSIKSNKNSKILADSRESVGTMASDDEVVESSIIEPRRSRRLLKKSNK</sequence>